<dbReference type="InterPro" id="IPR050738">
    <property type="entry name" value="Sulfatase"/>
</dbReference>
<comment type="caution">
    <text evidence="6">The sequence shown here is derived from an EMBL/GenBank/DDBJ whole genome shotgun (WGS) entry which is preliminary data.</text>
</comment>
<protein>
    <submittedName>
        <fullName evidence="6">Arylsulfatase AtsB</fullName>
    </submittedName>
</protein>
<dbReference type="Pfam" id="PF00884">
    <property type="entry name" value="Sulfatase"/>
    <property type="match status" value="1"/>
</dbReference>
<keyword evidence="2" id="KW-0479">Metal-binding</keyword>
<sequence>MADYRRGPIMSNTQMLLVAGYPDVEVAEAEFRALADKVGAKKLSSQGMILVGKDADGKPRLMDTGNHLGRRGAGWGGGAGVLVGLFAPPMLGAVTVGAAAGAVVGHFAGHKLTAAIQEQVGAALKAGTAVIIGVFPAESRLDVERALPGSPIKSVVESDERGIDELKAKLAEAMGKFNPDRSVLPVPDRSFGGVGGRTIDESVGDWSIVAPTKAPDGAPNVLVVLIDDAGFGAPDTFGGGIRTPNLTRVQQQGITYNRFHVTAVCSPTRAAMLTGRNHHRVGMGGIAEFPAPFPGYTGIRPRSCTALPRILKENGYITGGFGKWHMTPGRDMGAAGSFDHWPTGWGFDHWWGFLTGAAGQYDPIITQDNSTLGVPEGADGKLYYFPDDITDKAVEWLHAVRAQDAEKPWFVYYSTGATHAPHHVAKQWADRYKGQFDEGWDVYREKTLERQKKLGIVPADTELTERPAAYPAWDSLSDAERRLYARQMEVFAGYSENADWNVGRMLDAVEEMGELDDTLVIYVWGDNGASMEGTVTGSFNETTFFNGVVLDAEEQFTMIDKYGGLEELGGFHTAPHFSAAWAHANNAPFQWGKQMASHLGGTRDPMVISWPRRIAGGGSMRTQFTHCIDVVPTVLEVIGLPEPTVVDGIEQEPMDGTSFAYTFDAAEADDQHTVQYFEMYGSRAIYKDGWWACAKLDKLPWDFSPATLSRFGPGSGWDASQEPWELYYLPDDFSQAHDLAAEHPDKVAELVELFWAEAERNRVLPLLGGFAVFFGILPPLPTQTRFTFSGDVQNIQTTQIPRIIGRSYAIEAHVHVPDGGAEGVLVAFADFIGGFALWVDENGLLNHTYQYLGIETYRQTSAEPVPTGDVTLKMLFDADETKPGTGGHVTLWADDQQIGEGDIPHTISLIFTTYAGMDISRDNGGVVDLDYEDRAPYAFTGTVRNVVFDLAPHAHDEELTLHESSAQAALAHGAAG</sequence>
<dbReference type="SUPFAM" id="SSF53649">
    <property type="entry name" value="Alkaline phosphatase-like"/>
    <property type="match status" value="1"/>
</dbReference>
<keyword evidence="3" id="KW-0378">Hydrolase</keyword>
<evidence type="ECO:0000259" key="5">
    <source>
        <dbReference type="Pfam" id="PF00884"/>
    </source>
</evidence>
<dbReference type="EMBL" id="BAABDC010000007">
    <property type="protein sequence ID" value="GAA3716161.1"/>
    <property type="molecule type" value="Genomic_DNA"/>
</dbReference>
<evidence type="ECO:0000256" key="2">
    <source>
        <dbReference type="ARBA" id="ARBA00022723"/>
    </source>
</evidence>
<evidence type="ECO:0000256" key="3">
    <source>
        <dbReference type="ARBA" id="ARBA00022801"/>
    </source>
</evidence>
<proteinExistence type="inferred from homology"/>
<accession>A0ABP7EBH4</accession>
<keyword evidence="7" id="KW-1185">Reference proteome</keyword>
<dbReference type="InterPro" id="IPR024607">
    <property type="entry name" value="Sulfatase_CS"/>
</dbReference>
<dbReference type="CDD" id="cd16025">
    <property type="entry name" value="PAS_like"/>
    <property type="match status" value="1"/>
</dbReference>
<dbReference type="PANTHER" id="PTHR42693:SF43">
    <property type="entry name" value="BLL2667 PROTEIN"/>
    <property type="match status" value="1"/>
</dbReference>
<dbReference type="InterPro" id="IPR017850">
    <property type="entry name" value="Alkaline_phosphatase_core_sf"/>
</dbReference>
<gene>
    <name evidence="6" type="primary">atsB</name>
    <name evidence="6" type="ORF">GCM10022399_36010</name>
</gene>
<dbReference type="Gene3D" id="3.40.720.10">
    <property type="entry name" value="Alkaline Phosphatase, subunit A"/>
    <property type="match status" value="1"/>
</dbReference>
<dbReference type="InterPro" id="IPR000917">
    <property type="entry name" value="Sulfatase_N"/>
</dbReference>
<dbReference type="PANTHER" id="PTHR42693">
    <property type="entry name" value="ARYLSULFATASE FAMILY MEMBER"/>
    <property type="match status" value="1"/>
</dbReference>
<organism evidence="6 7">
    <name type="scientific">Terrabacter ginsenosidimutans</name>
    <dbReference type="NCBI Taxonomy" id="490575"/>
    <lineage>
        <taxon>Bacteria</taxon>
        <taxon>Bacillati</taxon>
        <taxon>Actinomycetota</taxon>
        <taxon>Actinomycetes</taxon>
        <taxon>Micrococcales</taxon>
        <taxon>Intrasporangiaceae</taxon>
        <taxon>Terrabacter</taxon>
    </lineage>
</organism>
<dbReference type="PROSITE" id="PS00523">
    <property type="entry name" value="SULFATASE_1"/>
    <property type="match status" value="1"/>
</dbReference>
<comment type="similarity">
    <text evidence="1">Belongs to the sulfatase family.</text>
</comment>
<dbReference type="Proteomes" id="UP001501468">
    <property type="component" value="Unassembled WGS sequence"/>
</dbReference>
<keyword evidence="4" id="KW-0106">Calcium</keyword>
<evidence type="ECO:0000256" key="1">
    <source>
        <dbReference type="ARBA" id="ARBA00008779"/>
    </source>
</evidence>
<evidence type="ECO:0000256" key="4">
    <source>
        <dbReference type="ARBA" id="ARBA00022837"/>
    </source>
</evidence>
<dbReference type="Gene3D" id="3.30.1120.10">
    <property type="match status" value="1"/>
</dbReference>
<dbReference type="InterPro" id="IPR009200">
    <property type="entry name" value="DUF1269_membrane"/>
</dbReference>
<evidence type="ECO:0000313" key="7">
    <source>
        <dbReference type="Proteomes" id="UP001501468"/>
    </source>
</evidence>
<dbReference type="Pfam" id="PF06897">
    <property type="entry name" value="DUF1269"/>
    <property type="match status" value="1"/>
</dbReference>
<reference evidence="7" key="1">
    <citation type="journal article" date="2019" name="Int. J. Syst. Evol. Microbiol.">
        <title>The Global Catalogue of Microorganisms (GCM) 10K type strain sequencing project: providing services to taxonomists for standard genome sequencing and annotation.</title>
        <authorList>
            <consortium name="The Broad Institute Genomics Platform"/>
            <consortium name="The Broad Institute Genome Sequencing Center for Infectious Disease"/>
            <person name="Wu L."/>
            <person name="Ma J."/>
        </authorList>
    </citation>
    <scope>NUCLEOTIDE SEQUENCE [LARGE SCALE GENOMIC DNA]</scope>
    <source>
        <strain evidence="7">JCM 17125</strain>
    </source>
</reference>
<feature type="domain" description="Sulfatase N-terminal" evidence="5">
    <location>
        <begin position="219"/>
        <end position="639"/>
    </location>
</feature>
<evidence type="ECO:0000313" key="6">
    <source>
        <dbReference type="EMBL" id="GAA3716161.1"/>
    </source>
</evidence>
<name>A0ABP7EBH4_9MICO</name>